<proteinExistence type="predicted"/>
<feature type="domain" description="DUF1549" evidence="2">
    <location>
        <begin position="188"/>
        <end position="407"/>
    </location>
</feature>
<feature type="domain" description="DUF1553" evidence="3">
    <location>
        <begin position="810"/>
        <end position="1046"/>
    </location>
</feature>
<feature type="domain" description="Cytochrome C Planctomycete-type" evidence="4">
    <location>
        <begin position="58"/>
        <end position="114"/>
    </location>
</feature>
<dbReference type="Pfam" id="PF13385">
    <property type="entry name" value="Laminin_G_3"/>
    <property type="match status" value="1"/>
</dbReference>
<evidence type="ECO:0000259" key="3">
    <source>
        <dbReference type="Pfam" id="PF07587"/>
    </source>
</evidence>
<protein>
    <submittedName>
        <fullName evidence="5">Planctomycete cytochrome C</fullName>
    </submittedName>
</protein>
<dbReference type="Gene3D" id="2.60.120.200">
    <property type="match status" value="1"/>
</dbReference>
<evidence type="ECO:0000256" key="1">
    <source>
        <dbReference type="SAM" id="SignalP"/>
    </source>
</evidence>
<sequence length="1372" mass="153022" precursor="true">MTMSQPRQTGRRWLTARAAMLALVAPLGMTASLSAAEPTAEQIEFFESKIRPVLVEHCYDCHNSAETTEGGLALDHRRALLDGGDGGAIVVPGKPGESRLLAILRHEVEDLEMPDGGPKLDDRVIADFEKWIALGLPDPRDNPPSADDVAAATSWEAKLQRRKQWWSFQPIASPAVPDVQRTEWSGHPVDRFILSKLEENGLEPVQPAEPRVLVRRLYFTLVGLPPSPEEASRWSERIGQADGAERDRVIEALVGELLESPHFGERWARHWMDWIRYAESHGSEGDPAIDNAWLYRDYLIRALNADVPYDQLVREHVAGDLLDEPRVNEDLGINESAIGPAHWRMVFHGFAPTDALDERVRFTDDQINAFSKAFLGLTVSCARCHDHKFDAISQADYYAMFGILSSCRPARTVIDLPEKQQKHSDRLAELKPQIRDAIADAWLDGLPGLRERLLSPDGPSKDAKEASHLLHPLREVRQGDGNQFAAQWDQQRKAWEADVAQRDRHREAAPLRRWDLSRADDFSEWFPTGIGLPESPDAAGEFAIAPAGDAALTGIYPSGVYSHGLSAKHPARLTSPDVTLDGEYDLWVRVIGDGGASLRYVVQNYPRSGTVYPVTNLSPQWRWQKYDLTYWNGDAIHVELTAGPDAPLLVKNNPRSWFGVQEAVLLPKGAPGPHEGRAFLDPVFKAAGDTPPESVEQVVDRYIDAIGAALSAWKSGSADDAQAALLAVCLEQGLLSNQLDAFPAARDLIAEYRRLENDVPVPTRVPGVDETVGYDQPLYIRGNHKQPGDAVPRRFLEAIDPTPYETHLSGRRELAEDLLREDNPLTRRVIVNRIWHHLFGQGIVATPDNFGRLGQKPTHPELLDWLANHFAEEGWSLKRMIRLLVTSRTWQLSSMPGEKAKEIDPGNKLLSHANVRRLEAEAVRDTLLSVTGVLDRTMYGPPVDGNAPRRSIYVRVRRNSLDPFLRVFDFPEPFSATGRRSNTNVPAQSLTLMNDPRLERYAKAWGSRFSVAAGETTEAERVSLMFEEAFAREATPAEVDRVQRYLADLAEEHNTLRIRLTTLQKRVRDKQQSIEQITGPVRERLLAEAGQKVDSGQKQLPAPVAAWEFDDNFRDSVGNAHGTPQNGARLEDGALVVSGNAHVVTAPIAKPLREKTLEAWVRLDNLDQRGGGVMSVQSPDGRFFDAIVFGEKDPRQWLAGSNNFARTESFGGPQEQEAVGQPVHIAIVYHSDGRIVGYRNGQPYGRAYQSDGPYPFEAGSTVVSFGVRHLPAVGNRLLAGRILQARLYDRALSAEELLARYHDDPAYVSESQVLAELSEDQRRRLEGHEQQIARLEEETASLGPVPQTLNEQARWADLAKALFTFKEFIYVR</sequence>
<dbReference type="SUPFAM" id="SSF49899">
    <property type="entry name" value="Concanavalin A-like lectins/glucanases"/>
    <property type="match status" value="1"/>
</dbReference>
<dbReference type="InterPro" id="IPR011444">
    <property type="entry name" value="DUF1549"/>
</dbReference>
<keyword evidence="6" id="KW-1185">Reference proteome</keyword>
<name>A0A517ZAD4_9PLAN</name>
<evidence type="ECO:0000259" key="4">
    <source>
        <dbReference type="Pfam" id="PF07635"/>
    </source>
</evidence>
<evidence type="ECO:0000313" key="5">
    <source>
        <dbReference type="EMBL" id="QDU39400.1"/>
    </source>
</evidence>
<dbReference type="InterPro" id="IPR022655">
    <property type="entry name" value="DUF1553"/>
</dbReference>
<dbReference type="PANTHER" id="PTHR35889">
    <property type="entry name" value="CYCLOINULO-OLIGOSACCHARIDE FRUCTANOTRANSFERASE-RELATED"/>
    <property type="match status" value="1"/>
</dbReference>
<keyword evidence="1" id="KW-0732">Signal</keyword>
<evidence type="ECO:0000259" key="2">
    <source>
        <dbReference type="Pfam" id="PF07583"/>
    </source>
</evidence>
<dbReference type="Proteomes" id="UP000320496">
    <property type="component" value="Chromosome"/>
</dbReference>
<dbReference type="KEGG" id="mri:Mal4_37440"/>
<accession>A0A517ZAD4</accession>
<dbReference type="EMBL" id="CP036275">
    <property type="protein sequence ID" value="QDU39400.1"/>
    <property type="molecule type" value="Genomic_DNA"/>
</dbReference>
<reference evidence="5 6" key="1">
    <citation type="submission" date="2019-02" db="EMBL/GenBank/DDBJ databases">
        <title>Deep-cultivation of Planctomycetes and their phenomic and genomic characterization uncovers novel biology.</title>
        <authorList>
            <person name="Wiegand S."/>
            <person name="Jogler M."/>
            <person name="Boedeker C."/>
            <person name="Pinto D."/>
            <person name="Vollmers J."/>
            <person name="Rivas-Marin E."/>
            <person name="Kohn T."/>
            <person name="Peeters S.H."/>
            <person name="Heuer A."/>
            <person name="Rast P."/>
            <person name="Oberbeckmann S."/>
            <person name="Bunk B."/>
            <person name="Jeske O."/>
            <person name="Meyerdierks A."/>
            <person name="Storesund J.E."/>
            <person name="Kallscheuer N."/>
            <person name="Luecker S."/>
            <person name="Lage O.M."/>
            <person name="Pohl T."/>
            <person name="Merkel B.J."/>
            <person name="Hornburger P."/>
            <person name="Mueller R.-W."/>
            <person name="Bruemmer F."/>
            <person name="Labrenz M."/>
            <person name="Spormann A.M."/>
            <person name="Op den Camp H."/>
            <person name="Overmann J."/>
            <person name="Amann R."/>
            <person name="Jetten M.S.M."/>
            <person name="Mascher T."/>
            <person name="Medema M.H."/>
            <person name="Devos D.P."/>
            <person name="Kaster A.-K."/>
            <person name="Ovreas L."/>
            <person name="Rohde M."/>
            <person name="Galperin M.Y."/>
            <person name="Jogler C."/>
        </authorList>
    </citation>
    <scope>NUCLEOTIDE SEQUENCE [LARGE SCALE GENOMIC DNA]</scope>
    <source>
        <strain evidence="5 6">Mal4</strain>
    </source>
</reference>
<evidence type="ECO:0000313" key="6">
    <source>
        <dbReference type="Proteomes" id="UP000320496"/>
    </source>
</evidence>
<dbReference type="Pfam" id="PF07587">
    <property type="entry name" value="PSD1"/>
    <property type="match status" value="1"/>
</dbReference>
<organism evidence="5 6">
    <name type="scientific">Maioricimonas rarisocia</name>
    <dbReference type="NCBI Taxonomy" id="2528026"/>
    <lineage>
        <taxon>Bacteria</taxon>
        <taxon>Pseudomonadati</taxon>
        <taxon>Planctomycetota</taxon>
        <taxon>Planctomycetia</taxon>
        <taxon>Planctomycetales</taxon>
        <taxon>Planctomycetaceae</taxon>
        <taxon>Maioricimonas</taxon>
    </lineage>
</organism>
<dbReference type="InterPro" id="IPR013320">
    <property type="entry name" value="ConA-like_dom_sf"/>
</dbReference>
<dbReference type="PANTHER" id="PTHR35889:SF3">
    <property type="entry name" value="F-BOX DOMAIN-CONTAINING PROTEIN"/>
    <property type="match status" value="1"/>
</dbReference>
<feature type="chain" id="PRO_5022244311" evidence="1">
    <location>
        <begin position="36"/>
        <end position="1372"/>
    </location>
</feature>
<dbReference type="OrthoDB" id="127107at2"/>
<dbReference type="Pfam" id="PF07635">
    <property type="entry name" value="PSCyt1"/>
    <property type="match status" value="1"/>
</dbReference>
<feature type="signal peptide" evidence="1">
    <location>
        <begin position="1"/>
        <end position="35"/>
    </location>
</feature>
<dbReference type="InterPro" id="IPR011429">
    <property type="entry name" value="Cyt_c_Planctomycete-type"/>
</dbReference>
<gene>
    <name evidence="5" type="ORF">Mal4_37440</name>
</gene>
<dbReference type="Pfam" id="PF07583">
    <property type="entry name" value="PSCyt2"/>
    <property type="match status" value="1"/>
</dbReference>